<evidence type="ECO:0000313" key="3">
    <source>
        <dbReference type="Proteomes" id="UP001211907"/>
    </source>
</evidence>
<evidence type="ECO:0000259" key="1">
    <source>
        <dbReference type="PROSITE" id="PS50011"/>
    </source>
</evidence>
<dbReference type="InterPro" id="IPR002110">
    <property type="entry name" value="Ankyrin_rpt"/>
</dbReference>
<dbReference type="AlphaFoldDB" id="A0AAD5T544"/>
<accession>A0AAD5T544</accession>
<gene>
    <name evidence="2" type="ORF">HK100_007766</name>
</gene>
<dbReference type="SUPFAM" id="SSF56112">
    <property type="entry name" value="Protein kinase-like (PK-like)"/>
    <property type="match status" value="1"/>
</dbReference>
<proteinExistence type="predicted"/>
<reference evidence="2" key="1">
    <citation type="submission" date="2020-05" db="EMBL/GenBank/DDBJ databases">
        <title>Phylogenomic resolution of chytrid fungi.</title>
        <authorList>
            <person name="Stajich J.E."/>
            <person name="Amses K."/>
            <person name="Simmons R."/>
            <person name="Seto K."/>
            <person name="Myers J."/>
            <person name="Bonds A."/>
            <person name="Quandt C.A."/>
            <person name="Barry K."/>
            <person name="Liu P."/>
            <person name="Grigoriev I."/>
            <person name="Longcore J.E."/>
            <person name="James T.Y."/>
        </authorList>
    </citation>
    <scope>NUCLEOTIDE SEQUENCE</scope>
    <source>
        <strain evidence="2">JEL0513</strain>
    </source>
</reference>
<comment type="caution">
    <text evidence="2">The sequence shown here is derived from an EMBL/GenBank/DDBJ whole genome shotgun (WGS) entry which is preliminary data.</text>
</comment>
<dbReference type="Gene3D" id="1.10.510.10">
    <property type="entry name" value="Transferase(Phosphotransferase) domain 1"/>
    <property type="match status" value="1"/>
</dbReference>
<feature type="domain" description="Protein kinase" evidence="1">
    <location>
        <begin position="1"/>
        <end position="154"/>
    </location>
</feature>
<dbReference type="SMART" id="SM00248">
    <property type="entry name" value="ANK"/>
    <property type="match status" value="4"/>
</dbReference>
<dbReference type="InterPro" id="IPR000719">
    <property type="entry name" value="Prot_kinase_dom"/>
</dbReference>
<sequence length="656" mass="73910">MHEQSVNLINLKYGIIKGLAAGLARMHSFGFEYGCIRLENTVIGNDGFAKLIDYGLLQLNARMAEEQELESPETFASDVYSFATTAHEILCGSRLLYNFEEFDRFGGRMKPMFDFYGNDILRNTLFACWEENVSMRPSAEEIVGKLKKLPDDIIPIEMRPESVYMNNFLSIQSIDGDENVVLNSLYKDETSKNVWNSITLPPEIKQQILLYIPVTEYLYDILLAIRDVFSDFVSDYQFATLHTKIHCSKLGRHKPYIPAKLPSAYVAALLVVYKETAVARAWWRHNLFKSEPVIHILLSNNNIQGFPVDVYNNPLIMASERRFSNLVSLMLSYPILVDPTIHDNAAFRAAATNGSTNIVELLLKDPRVSPSALNNAALSVALRHRRIEIALLIFQDTRFDFHAGEPLVVAATTGNLNIVKMLLGRMDPAVQGPKALKQALLEFLDSFNNFLLKQSFSVPVLIDKMRADYRAALIEILIADPRIETRSAILAAQHPAFVVWAKYLNQILLAESSNLFLSQFAELALDYAIESEKHEIVSSLLENESVCCLANGKALQWVVEHGSGTLFERILQISETLNLNVAAFSIVQSAFAKSRFELGQLIFEDVRCPQIVKSLFQNRFDSDTPNNIAFDSDCDDFVLDDTDVEDGDDNEESEAE</sequence>
<name>A0AAD5T544_9FUNG</name>
<evidence type="ECO:0000313" key="2">
    <source>
        <dbReference type="EMBL" id="KAJ3130650.1"/>
    </source>
</evidence>
<dbReference type="GO" id="GO:0005524">
    <property type="term" value="F:ATP binding"/>
    <property type="evidence" value="ECO:0007669"/>
    <property type="project" value="InterPro"/>
</dbReference>
<dbReference type="SUPFAM" id="SSF48403">
    <property type="entry name" value="Ankyrin repeat"/>
    <property type="match status" value="1"/>
</dbReference>
<organism evidence="2 3">
    <name type="scientific">Physocladia obscura</name>
    <dbReference type="NCBI Taxonomy" id="109957"/>
    <lineage>
        <taxon>Eukaryota</taxon>
        <taxon>Fungi</taxon>
        <taxon>Fungi incertae sedis</taxon>
        <taxon>Chytridiomycota</taxon>
        <taxon>Chytridiomycota incertae sedis</taxon>
        <taxon>Chytridiomycetes</taxon>
        <taxon>Chytridiales</taxon>
        <taxon>Chytriomycetaceae</taxon>
        <taxon>Physocladia</taxon>
    </lineage>
</organism>
<dbReference type="Gene3D" id="1.25.40.20">
    <property type="entry name" value="Ankyrin repeat-containing domain"/>
    <property type="match status" value="1"/>
</dbReference>
<dbReference type="PROSITE" id="PS50011">
    <property type="entry name" value="PROTEIN_KINASE_DOM"/>
    <property type="match status" value="1"/>
</dbReference>
<protein>
    <recommendedName>
        <fullName evidence="1">Protein kinase domain-containing protein</fullName>
    </recommendedName>
</protein>
<keyword evidence="3" id="KW-1185">Reference proteome</keyword>
<dbReference type="GO" id="GO:0004672">
    <property type="term" value="F:protein kinase activity"/>
    <property type="evidence" value="ECO:0007669"/>
    <property type="project" value="InterPro"/>
</dbReference>
<dbReference type="Proteomes" id="UP001211907">
    <property type="component" value="Unassembled WGS sequence"/>
</dbReference>
<dbReference type="InterPro" id="IPR036770">
    <property type="entry name" value="Ankyrin_rpt-contain_sf"/>
</dbReference>
<dbReference type="InterPro" id="IPR011009">
    <property type="entry name" value="Kinase-like_dom_sf"/>
</dbReference>
<dbReference type="EMBL" id="JADGJH010000369">
    <property type="protein sequence ID" value="KAJ3130650.1"/>
    <property type="molecule type" value="Genomic_DNA"/>
</dbReference>